<organism evidence="2">
    <name type="scientific">marine sediment metagenome</name>
    <dbReference type="NCBI Taxonomy" id="412755"/>
    <lineage>
        <taxon>unclassified sequences</taxon>
        <taxon>metagenomes</taxon>
        <taxon>ecological metagenomes</taxon>
    </lineage>
</organism>
<sequence length="193" mass="21639">MNSLYSTEQLQKQTDRQNMLKKLWGRHKEVARLHVLGFRNNEISELLGITTATVVNNLNSTLVKQELARLGALRDNGAIEIAKDIDELLPLALDTMREVMANGSKDSDKLKSAIRVLDMGGHSPIRKILTSNAVFDKDDLDEIKRRAKRDAPLTSNAIDVESVDVQDEDKGNNDYLNNVKTKGIVLCQDKQEL</sequence>
<name>A0A0F8Y501_9ZZZZ</name>
<evidence type="ECO:0000259" key="1">
    <source>
        <dbReference type="PROSITE" id="PS00622"/>
    </source>
</evidence>
<dbReference type="GO" id="GO:0006355">
    <property type="term" value="P:regulation of DNA-templated transcription"/>
    <property type="evidence" value="ECO:0007669"/>
    <property type="project" value="InterPro"/>
</dbReference>
<dbReference type="EMBL" id="LAZR01068653">
    <property type="protein sequence ID" value="KKK49234.1"/>
    <property type="molecule type" value="Genomic_DNA"/>
</dbReference>
<gene>
    <name evidence="2" type="ORF">LCGC14_3137120</name>
</gene>
<dbReference type="SUPFAM" id="SSF46894">
    <property type="entry name" value="C-terminal effector domain of the bipartite response regulators"/>
    <property type="match status" value="1"/>
</dbReference>
<dbReference type="InterPro" id="IPR000792">
    <property type="entry name" value="Tscrpt_reg_LuxR_C"/>
</dbReference>
<proteinExistence type="predicted"/>
<protein>
    <recommendedName>
        <fullName evidence="1">HTH luxR-type domain-containing protein</fullName>
    </recommendedName>
</protein>
<evidence type="ECO:0000313" key="2">
    <source>
        <dbReference type="EMBL" id="KKK49234.1"/>
    </source>
</evidence>
<dbReference type="PROSITE" id="PS00622">
    <property type="entry name" value="HTH_LUXR_1"/>
    <property type="match status" value="1"/>
</dbReference>
<dbReference type="Gene3D" id="1.10.10.10">
    <property type="entry name" value="Winged helix-like DNA-binding domain superfamily/Winged helix DNA-binding domain"/>
    <property type="match status" value="1"/>
</dbReference>
<dbReference type="GO" id="GO:0003677">
    <property type="term" value="F:DNA binding"/>
    <property type="evidence" value="ECO:0007669"/>
    <property type="project" value="InterPro"/>
</dbReference>
<accession>A0A0F8Y501</accession>
<feature type="domain" description="HTH luxR-type" evidence="1">
    <location>
        <begin position="37"/>
        <end position="64"/>
    </location>
</feature>
<comment type="caution">
    <text evidence="2">The sequence shown here is derived from an EMBL/GenBank/DDBJ whole genome shotgun (WGS) entry which is preliminary data.</text>
</comment>
<reference evidence="2" key="1">
    <citation type="journal article" date="2015" name="Nature">
        <title>Complex archaea that bridge the gap between prokaryotes and eukaryotes.</title>
        <authorList>
            <person name="Spang A."/>
            <person name="Saw J.H."/>
            <person name="Jorgensen S.L."/>
            <person name="Zaremba-Niedzwiedzka K."/>
            <person name="Martijn J."/>
            <person name="Lind A.E."/>
            <person name="van Eijk R."/>
            <person name="Schleper C."/>
            <person name="Guy L."/>
            <person name="Ettema T.J."/>
        </authorList>
    </citation>
    <scope>NUCLEOTIDE SEQUENCE</scope>
</reference>
<dbReference type="AlphaFoldDB" id="A0A0F8Y501"/>
<dbReference type="InterPro" id="IPR016032">
    <property type="entry name" value="Sig_transdc_resp-reg_C-effctor"/>
</dbReference>
<dbReference type="InterPro" id="IPR036388">
    <property type="entry name" value="WH-like_DNA-bd_sf"/>
</dbReference>